<evidence type="ECO:0000256" key="11">
    <source>
        <dbReference type="ARBA" id="ARBA00022989"/>
    </source>
</evidence>
<keyword evidence="6" id="KW-0444">Lipid biosynthesis</keyword>
<evidence type="ECO:0000256" key="2">
    <source>
        <dbReference type="ARBA" id="ARBA00004771"/>
    </source>
</evidence>
<evidence type="ECO:0000256" key="12">
    <source>
        <dbReference type="ARBA" id="ARBA00023098"/>
    </source>
</evidence>
<dbReference type="CDD" id="cd07987">
    <property type="entry name" value="LPLAT_MGAT-like"/>
    <property type="match status" value="1"/>
</dbReference>
<evidence type="ECO:0000256" key="8">
    <source>
        <dbReference type="ARBA" id="ARBA00022692"/>
    </source>
</evidence>
<name>A0A507CAF2_9FUNG</name>
<evidence type="ECO:0000313" key="16">
    <source>
        <dbReference type="EMBL" id="TPX34485.1"/>
    </source>
</evidence>
<dbReference type="EC" id="2.3.1.20" evidence="5"/>
<dbReference type="OrthoDB" id="264532at2759"/>
<evidence type="ECO:0000256" key="9">
    <source>
        <dbReference type="ARBA" id="ARBA00022798"/>
    </source>
</evidence>
<dbReference type="GO" id="GO:0004144">
    <property type="term" value="F:diacylglycerol O-acyltransferase activity"/>
    <property type="evidence" value="ECO:0007669"/>
    <property type="project" value="UniProtKB-EC"/>
</dbReference>
<evidence type="ECO:0000313" key="17">
    <source>
        <dbReference type="Proteomes" id="UP000319731"/>
    </source>
</evidence>
<evidence type="ECO:0000256" key="3">
    <source>
        <dbReference type="ARBA" id="ARBA00005189"/>
    </source>
</evidence>
<evidence type="ECO:0000256" key="7">
    <source>
        <dbReference type="ARBA" id="ARBA00022679"/>
    </source>
</evidence>
<keyword evidence="13" id="KW-0472">Membrane</keyword>
<comment type="caution">
    <text evidence="16">The sequence shown here is derived from an EMBL/GenBank/DDBJ whole genome shotgun (WGS) entry which is preliminary data.</text>
</comment>
<protein>
    <recommendedName>
        <fullName evidence="5">diacylglycerol O-acyltransferase</fullName>
        <ecNumber evidence="5">2.3.1.20</ecNumber>
    </recommendedName>
</protein>
<dbReference type="GO" id="GO:0019432">
    <property type="term" value="P:triglyceride biosynthetic process"/>
    <property type="evidence" value="ECO:0007669"/>
    <property type="project" value="TreeGrafter"/>
</dbReference>
<evidence type="ECO:0000256" key="6">
    <source>
        <dbReference type="ARBA" id="ARBA00022516"/>
    </source>
</evidence>
<dbReference type="GeneID" id="42004148"/>
<comment type="pathway">
    <text evidence="3">Lipid metabolism.</text>
</comment>
<keyword evidence="14" id="KW-0012">Acyltransferase</keyword>
<accession>A0A507CAF2</accession>
<dbReference type="GO" id="GO:0006071">
    <property type="term" value="P:glycerol metabolic process"/>
    <property type="evidence" value="ECO:0007669"/>
    <property type="project" value="UniProtKB-KW"/>
</dbReference>
<organism evidence="16 17">
    <name type="scientific">Synchytrium microbalum</name>
    <dbReference type="NCBI Taxonomy" id="1806994"/>
    <lineage>
        <taxon>Eukaryota</taxon>
        <taxon>Fungi</taxon>
        <taxon>Fungi incertae sedis</taxon>
        <taxon>Chytridiomycota</taxon>
        <taxon>Chytridiomycota incertae sedis</taxon>
        <taxon>Chytridiomycetes</taxon>
        <taxon>Synchytriales</taxon>
        <taxon>Synchytriaceae</taxon>
        <taxon>Synchytrium</taxon>
    </lineage>
</organism>
<dbReference type="EMBL" id="QEAO01000013">
    <property type="protein sequence ID" value="TPX34485.1"/>
    <property type="molecule type" value="Genomic_DNA"/>
</dbReference>
<keyword evidence="10" id="KW-0256">Endoplasmic reticulum</keyword>
<keyword evidence="11" id="KW-1133">Transmembrane helix</keyword>
<evidence type="ECO:0000256" key="14">
    <source>
        <dbReference type="ARBA" id="ARBA00023315"/>
    </source>
</evidence>
<dbReference type="GO" id="GO:0005789">
    <property type="term" value="C:endoplasmic reticulum membrane"/>
    <property type="evidence" value="ECO:0007669"/>
    <property type="project" value="UniProtKB-SubCell"/>
</dbReference>
<keyword evidence="7" id="KW-0808">Transferase</keyword>
<evidence type="ECO:0000256" key="13">
    <source>
        <dbReference type="ARBA" id="ARBA00023136"/>
    </source>
</evidence>
<keyword evidence="9" id="KW-0319">Glycerol metabolism</keyword>
<evidence type="ECO:0000256" key="10">
    <source>
        <dbReference type="ARBA" id="ARBA00022824"/>
    </source>
</evidence>
<keyword evidence="17" id="KW-1185">Reference proteome</keyword>
<evidence type="ECO:0000256" key="1">
    <source>
        <dbReference type="ARBA" id="ARBA00004477"/>
    </source>
</evidence>
<evidence type="ECO:0000256" key="15">
    <source>
        <dbReference type="ARBA" id="ARBA00048109"/>
    </source>
</evidence>
<proteinExistence type="inferred from homology"/>
<evidence type="ECO:0000256" key="5">
    <source>
        <dbReference type="ARBA" id="ARBA00013244"/>
    </source>
</evidence>
<dbReference type="RefSeq" id="XP_031025205.1">
    <property type="nucleotide sequence ID" value="XM_031168851.1"/>
</dbReference>
<dbReference type="Proteomes" id="UP000319731">
    <property type="component" value="Unassembled WGS sequence"/>
</dbReference>
<comment type="subcellular location">
    <subcellularLocation>
        <location evidence="1">Endoplasmic reticulum membrane</location>
        <topology evidence="1">Multi-pass membrane protein</topology>
    </subcellularLocation>
</comment>
<keyword evidence="12" id="KW-0443">Lipid metabolism</keyword>
<dbReference type="InterPro" id="IPR007130">
    <property type="entry name" value="DAGAT"/>
</dbReference>
<sequence length="295" mass="33549">MGTTKRSFVQAASDSIRNLVWSLYFDDAPSNGGRPFRSIRNLKVWHWLRDFFPITVVKVAELDPSRKYVFGYHPHGVISIGAWVTFATNALDIETIFPGVRFRFLTLSSNFNIPLVRDWILALGLASVSKESCKALLKKGLCPVIVVGGAAESLNAIPNTYDLVLKKRLGFIKLAIQTEGASLVPVFGFGENDVWEQVKDSRLRRWQTYIRHKVGFAPVLFHGRGIFNYNIGLLPYRKPITIVVGRPIHCPYDPNPTEAVLQKVHTQYLAGIESIWEEYKDDYAKDRKRELRIVE</sequence>
<keyword evidence="8" id="KW-0812">Transmembrane</keyword>
<dbReference type="STRING" id="1806994.A0A507CAF2"/>
<reference evidence="16 17" key="1">
    <citation type="journal article" date="2019" name="Sci. Rep.">
        <title>Comparative genomics of chytrid fungi reveal insights into the obligate biotrophic and pathogenic lifestyle of Synchytrium endobioticum.</title>
        <authorList>
            <person name="van de Vossenberg B.T.L.H."/>
            <person name="Warris S."/>
            <person name="Nguyen H.D.T."/>
            <person name="van Gent-Pelzer M.P.E."/>
            <person name="Joly D.L."/>
            <person name="van de Geest H.C."/>
            <person name="Bonants P.J.M."/>
            <person name="Smith D.S."/>
            <person name="Levesque C.A."/>
            <person name="van der Lee T.A.J."/>
        </authorList>
    </citation>
    <scope>NUCLEOTIDE SEQUENCE [LARGE SCALE GENOMIC DNA]</scope>
    <source>
        <strain evidence="16 17">JEL517</strain>
    </source>
</reference>
<dbReference type="PANTHER" id="PTHR12317">
    <property type="entry name" value="DIACYLGLYCEROL O-ACYLTRANSFERASE"/>
    <property type="match status" value="1"/>
</dbReference>
<comment type="similarity">
    <text evidence="4">Belongs to the diacylglycerol acyltransferase family.</text>
</comment>
<evidence type="ECO:0000256" key="4">
    <source>
        <dbReference type="ARBA" id="ARBA00005420"/>
    </source>
</evidence>
<dbReference type="PANTHER" id="PTHR12317:SF0">
    <property type="entry name" value="ACYLTRANSFERASE"/>
    <property type="match status" value="1"/>
</dbReference>
<dbReference type="Pfam" id="PF03982">
    <property type="entry name" value="DAGAT"/>
    <property type="match status" value="1"/>
</dbReference>
<dbReference type="AlphaFoldDB" id="A0A507CAF2"/>
<gene>
    <name evidence="16" type="ORF">SmJEL517_g02923</name>
</gene>
<comment type="catalytic activity">
    <reaction evidence="15">
        <text>an acyl-CoA + a 1,2-diacyl-sn-glycerol = a triacyl-sn-glycerol + CoA</text>
        <dbReference type="Rhea" id="RHEA:10868"/>
        <dbReference type="ChEBI" id="CHEBI:17815"/>
        <dbReference type="ChEBI" id="CHEBI:57287"/>
        <dbReference type="ChEBI" id="CHEBI:58342"/>
        <dbReference type="ChEBI" id="CHEBI:64615"/>
        <dbReference type="EC" id="2.3.1.20"/>
    </reaction>
</comment>
<comment type="pathway">
    <text evidence="2">Glycerolipid metabolism; triacylglycerol biosynthesis.</text>
</comment>